<reference evidence="1" key="1">
    <citation type="submission" date="2014-11" db="EMBL/GenBank/DDBJ databases">
        <authorList>
            <person name="Amaro Gonzalez C."/>
        </authorList>
    </citation>
    <scope>NUCLEOTIDE SEQUENCE</scope>
</reference>
<dbReference type="AlphaFoldDB" id="A0A0E9PZ13"/>
<dbReference type="EMBL" id="GBXM01099277">
    <property type="protein sequence ID" value="JAH09300.1"/>
    <property type="molecule type" value="Transcribed_RNA"/>
</dbReference>
<reference evidence="1" key="2">
    <citation type="journal article" date="2015" name="Fish Shellfish Immunol.">
        <title>Early steps in the European eel (Anguilla anguilla)-Vibrio vulnificus interaction in the gills: Role of the RtxA13 toxin.</title>
        <authorList>
            <person name="Callol A."/>
            <person name="Pajuelo D."/>
            <person name="Ebbesson L."/>
            <person name="Teles M."/>
            <person name="MacKenzie S."/>
            <person name="Amaro C."/>
        </authorList>
    </citation>
    <scope>NUCLEOTIDE SEQUENCE</scope>
</reference>
<sequence>MNPPHSEQYDCVRCVFTLYSCISINIITCIINSHKDCK</sequence>
<name>A0A0E9PZ13_ANGAN</name>
<evidence type="ECO:0000313" key="1">
    <source>
        <dbReference type="EMBL" id="JAH09300.1"/>
    </source>
</evidence>
<protein>
    <submittedName>
        <fullName evidence="1">Uncharacterized protein</fullName>
    </submittedName>
</protein>
<proteinExistence type="predicted"/>
<organism evidence="1">
    <name type="scientific">Anguilla anguilla</name>
    <name type="common">European freshwater eel</name>
    <name type="synonym">Muraena anguilla</name>
    <dbReference type="NCBI Taxonomy" id="7936"/>
    <lineage>
        <taxon>Eukaryota</taxon>
        <taxon>Metazoa</taxon>
        <taxon>Chordata</taxon>
        <taxon>Craniata</taxon>
        <taxon>Vertebrata</taxon>
        <taxon>Euteleostomi</taxon>
        <taxon>Actinopterygii</taxon>
        <taxon>Neopterygii</taxon>
        <taxon>Teleostei</taxon>
        <taxon>Anguilliformes</taxon>
        <taxon>Anguillidae</taxon>
        <taxon>Anguilla</taxon>
    </lineage>
</organism>
<accession>A0A0E9PZ13</accession>